<dbReference type="PANTHER" id="PTHR48468">
    <property type="entry name" value="PLASTOCYANIN-LIKE DOMAIN-CONTAINING PROTEIN"/>
    <property type="match status" value="1"/>
</dbReference>
<evidence type="ECO:0000313" key="3">
    <source>
        <dbReference type="Proteomes" id="UP000822688"/>
    </source>
</evidence>
<keyword evidence="3" id="KW-1185">Reference proteome</keyword>
<name>A0A8T0GT85_CERPU</name>
<dbReference type="Proteomes" id="UP000822688">
    <property type="component" value="Chromosome 9"/>
</dbReference>
<comment type="caution">
    <text evidence="2">The sequence shown here is derived from an EMBL/GenBank/DDBJ whole genome shotgun (WGS) entry which is preliminary data.</text>
</comment>
<gene>
    <name evidence="2" type="ORF">KC19_9G127600</name>
</gene>
<evidence type="ECO:0000259" key="1">
    <source>
        <dbReference type="Pfam" id="PF24928"/>
    </source>
</evidence>
<dbReference type="AlphaFoldDB" id="A0A8T0GT85"/>
<protein>
    <recommendedName>
        <fullName evidence="1">DUF7748 domain-containing protein</fullName>
    </recommendedName>
</protein>
<feature type="domain" description="DUF7748" evidence="1">
    <location>
        <begin position="6"/>
        <end position="95"/>
    </location>
</feature>
<reference evidence="2" key="1">
    <citation type="submission" date="2020-06" db="EMBL/GenBank/DDBJ databases">
        <title>WGS assembly of Ceratodon purpureus strain R40.</title>
        <authorList>
            <person name="Carey S.B."/>
            <person name="Jenkins J."/>
            <person name="Shu S."/>
            <person name="Lovell J.T."/>
            <person name="Sreedasyam A."/>
            <person name="Maumus F."/>
            <person name="Tiley G.P."/>
            <person name="Fernandez-Pozo N."/>
            <person name="Barry K."/>
            <person name="Chen C."/>
            <person name="Wang M."/>
            <person name="Lipzen A."/>
            <person name="Daum C."/>
            <person name="Saski C.A."/>
            <person name="Payton A.C."/>
            <person name="Mcbreen J.C."/>
            <person name="Conrad R.E."/>
            <person name="Kollar L.M."/>
            <person name="Olsson S."/>
            <person name="Huttunen S."/>
            <person name="Landis J.B."/>
            <person name="Wickett N.J."/>
            <person name="Johnson M.G."/>
            <person name="Rensing S.A."/>
            <person name="Grimwood J."/>
            <person name="Schmutz J."/>
            <person name="Mcdaniel S.F."/>
        </authorList>
    </citation>
    <scope>NUCLEOTIDE SEQUENCE</scope>
    <source>
        <strain evidence="2">R40</strain>
    </source>
</reference>
<organism evidence="2 3">
    <name type="scientific">Ceratodon purpureus</name>
    <name type="common">Fire moss</name>
    <name type="synonym">Dicranum purpureum</name>
    <dbReference type="NCBI Taxonomy" id="3225"/>
    <lineage>
        <taxon>Eukaryota</taxon>
        <taxon>Viridiplantae</taxon>
        <taxon>Streptophyta</taxon>
        <taxon>Embryophyta</taxon>
        <taxon>Bryophyta</taxon>
        <taxon>Bryophytina</taxon>
        <taxon>Bryopsida</taxon>
        <taxon>Dicranidae</taxon>
        <taxon>Pseudoditrichales</taxon>
        <taxon>Ditrichaceae</taxon>
        <taxon>Ceratodon</taxon>
    </lineage>
</organism>
<dbReference type="PANTHER" id="PTHR48468:SF1">
    <property type="entry name" value="PLASTOCYANIN-LIKE DOMAIN-CONTAINING PROTEIN"/>
    <property type="match status" value="1"/>
</dbReference>
<evidence type="ECO:0000313" key="2">
    <source>
        <dbReference type="EMBL" id="KAG0562220.1"/>
    </source>
</evidence>
<dbReference type="Pfam" id="PF24928">
    <property type="entry name" value="DUF7748"/>
    <property type="match status" value="1"/>
</dbReference>
<dbReference type="EMBL" id="CM026430">
    <property type="protein sequence ID" value="KAG0562220.1"/>
    <property type="molecule type" value="Genomic_DNA"/>
</dbReference>
<dbReference type="InterPro" id="IPR056650">
    <property type="entry name" value="DUF7748"/>
</dbReference>
<proteinExistence type="predicted"/>
<accession>A0A8T0GT85</accession>
<sequence length="128" mass="15145">MMDTKVMTVIVNATEHGLTMKVGNRQCYAKLTSFKVGGEYRMQLDVNWTYQEFLVQDKSHSHNRVFINSDDCCDYERITIMETADGRFDMQRDLREQFRTSCTPIEEAESSRLTPSTWKSWLYKFIYV</sequence>